<dbReference type="SUPFAM" id="SSF47413">
    <property type="entry name" value="lambda repressor-like DNA-binding domains"/>
    <property type="match status" value="1"/>
</dbReference>
<dbReference type="PANTHER" id="PTHR34186">
    <property type="entry name" value="CYANATE HYDRATASE"/>
    <property type="match status" value="1"/>
</dbReference>
<evidence type="ECO:0000259" key="3">
    <source>
        <dbReference type="SMART" id="SM01116"/>
    </source>
</evidence>
<dbReference type="PRINTS" id="PR01693">
    <property type="entry name" value="CYANASE"/>
</dbReference>
<dbReference type="Proteomes" id="UP000029665">
    <property type="component" value="Unassembled WGS sequence"/>
</dbReference>
<gene>
    <name evidence="4" type="ORF">BN946_scf184298.g13</name>
</gene>
<sequence length="234" mass="26229">MRSLGDDYVKAEFRRHKDITNKVHIIGFLSQWKVYLDQLPAGPSEAKSFKGKPLDPTVLEKVSINARDSLYHTLILTAPFMTFSNHDPSPWGVQMVGLSFADLGKTIDHDEVWVAALFYGQAKATPEELAKLGEVLDVPATSLQAEIGEQWFPRRGLGPVPPQDPLIYRLFEGVLVYGTPIKALIHEKFGDGIMSMIDCKVSVDRKENPKGDRVILTFEWVSWEVPALPQVVED</sequence>
<dbReference type="HOGENOM" id="CLU_1185547_0_0_1"/>
<evidence type="ECO:0000313" key="5">
    <source>
        <dbReference type="Proteomes" id="UP000029665"/>
    </source>
</evidence>
<dbReference type="GO" id="GO:0008824">
    <property type="term" value="F:cyanate hydratase activity"/>
    <property type="evidence" value="ECO:0007669"/>
    <property type="project" value="InterPro"/>
</dbReference>
<evidence type="ECO:0000256" key="2">
    <source>
        <dbReference type="ARBA" id="ARBA00023239"/>
    </source>
</evidence>
<accession>A0A060SS40</accession>
<dbReference type="AlphaFoldDB" id="A0A060SS40"/>
<dbReference type="SUPFAM" id="SSF55234">
    <property type="entry name" value="Cyanase C-terminal domain"/>
    <property type="match status" value="1"/>
</dbReference>
<proteinExistence type="predicted"/>
<dbReference type="Pfam" id="PF02560">
    <property type="entry name" value="Cyanate_lyase"/>
    <property type="match status" value="1"/>
</dbReference>
<dbReference type="InterPro" id="IPR003712">
    <property type="entry name" value="Cyanate_lyase_C"/>
</dbReference>
<name>A0A060SS40_PYCCI</name>
<dbReference type="PANTHER" id="PTHR34186:SF2">
    <property type="entry name" value="CYANATE HYDRATASE"/>
    <property type="match status" value="1"/>
</dbReference>
<reference evidence="4" key="1">
    <citation type="submission" date="2014-01" db="EMBL/GenBank/DDBJ databases">
        <title>The genome of the white-rot fungus Pycnoporus cinnabarinus: a basidiomycete model with a versatile arsenal for lignocellulosic biomass breakdown.</title>
        <authorList>
            <person name="Levasseur A."/>
            <person name="Lomascolo A."/>
            <person name="Ruiz-Duenas F.J."/>
            <person name="Uzan E."/>
            <person name="Piumi F."/>
            <person name="Kues U."/>
            <person name="Ram A.F.J."/>
            <person name="Murat C."/>
            <person name="Haon M."/>
            <person name="Benoit I."/>
            <person name="Arfi Y."/>
            <person name="Chevret D."/>
            <person name="Drula E."/>
            <person name="Kwon M.J."/>
            <person name="Gouret P."/>
            <person name="Lesage-Meessen L."/>
            <person name="Lombard V."/>
            <person name="Mariette J."/>
            <person name="Noirot C."/>
            <person name="Park J."/>
            <person name="Patyshakuliyeva A."/>
            <person name="Wieneger R.A.B."/>
            <person name="Wosten H.A.B."/>
            <person name="Martin F."/>
            <person name="Coutinho P.M."/>
            <person name="de Vries R."/>
            <person name="Martinez A.T."/>
            <person name="Klopp C."/>
            <person name="Pontarotti P."/>
            <person name="Henrissat B."/>
            <person name="Record E."/>
        </authorList>
    </citation>
    <scope>NUCLEOTIDE SEQUENCE [LARGE SCALE GENOMIC DNA]</scope>
    <source>
        <strain evidence="4">BRFM137</strain>
    </source>
</reference>
<dbReference type="OMA" id="VILTFEW"/>
<dbReference type="NCBIfam" id="TIGR00673">
    <property type="entry name" value="cynS"/>
    <property type="match status" value="1"/>
</dbReference>
<dbReference type="GO" id="GO:0003677">
    <property type="term" value="F:DNA binding"/>
    <property type="evidence" value="ECO:0007669"/>
    <property type="project" value="InterPro"/>
</dbReference>
<dbReference type="InterPro" id="IPR008076">
    <property type="entry name" value="Cyanase"/>
</dbReference>
<dbReference type="Gene3D" id="3.30.1160.10">
    <property type="entry name" value="Cyanate lyase, C-terminal domain"/>
    <property type="match status" value="1"/>
</dbReference>
<dbReference type="InterPro" id="IPR036581">
    <property type="entry name" value="Cyanate_lyase_C_sf"/>
</dbReference>
<dbReference type="OrthoDB" id="10019422at2759"/>
<evidence type="ECO:0000256" key="1">
    <source>
        <dbReference type="ARBA" id="ARBA00003561"/>
    </source>
</evidence>
<comment type="caution">
    <text evidence="4">The sequence shown here is derived from an EMBL/GenBank/DDBJ whole genome shotgun (WGS) entry which is preliminary data.</text>
</comment>
<feature type="domain" description="Cyanate lyase C-terminal" evidence="3">
    <location>
        <begin position="156"/>
        <end position="226"/>
    </location>
</feature>
<organism evidence="4 5">
    <name type="scientific">Pycnoporus cinnabarinus</name>
    <name type="common">Cinnabar-red polypore</name>
    <name type="synonym">Trametes cinnabarina</name>
    <dbReference type="NCBI Taxonomy" id="5643"/>
    <lineage>
        <taxon>Eukaryota</taxon>
        <taxon>Fungi</taxon>
        <taxon>Dikarya</taxon>
        <taxon>Basidiomycota</taxon>
        <taxon>Agaricomycotina</taxon>
        <taxon>Agaricomycetes</taxon>
        <taxon>Polyporales</taxon>
        <taxon>Polyporaceae</taxon>
        <taxon>Trametes</taxon>
    </lineage>
</organism>
<dbReference type="SMART" id="SM01116">
    <property type="entry name" value="Cyanate_lyase"/>
    <property type="match status" value="1"/>
</dbReference>
<dbReference type="CDD" id="cd20270">
    <property type="entry name" value="Complex1_LYR_SDHAF3_LYRM10"/>
    <property type="match status" value="1"/>
</dbReference>
<dbReference type="STRING" id="5643.A0A060SS40"/>
<comment type="function">
    <text evidence="1">Catalyzes the reaction of cyanate with bicarbonate to produce ammonia and carbon dioxide.</text>
</comment>
<dbReference type="Gene3D" id="1.10.260.40">
    <property type="entry name" value="lambda repressor-like DNA-binding domains"/>
    <property type="match status" value="1"/>
</dbReference>
<evidence type="ECO:0000313" key="4">
    <source>
        <dbReference type="EMBL" id="CDO76986.1"/>
    </source>
</evidence>
<keyword evidence="2" id="KW-0456">Lyase</keyword>
<protein>
    <recommendedName>
        <fullName evidence="3">Cyanate lyase C-terminal domain-containing protein</fullName>
    </recommendedName>
</protein>
<keyword evidence="5" id="KW-1185">Reference proteome</keyword>
<dbReference type="InterPro" id="IPR010982">
    <property type="entry name" value="Lambda_DNA-bd_dom_sf"/>
</dbReference>
<dbReference type="Pfam" id="PF13233">
    <property type="entry name" value="Complex1_LYR_2"/>
    <property type="match status" value="1"/>
</dbReference>
<dbReference type="EMBL" id="CCBP010000435">
    <property type="protein sequence ID" value="CDO76986.1"/>
    <property type="molecule type" value="Genomic_DNA"/>
</dbReference>